<protein>
    <submittedName>
        <fullName evidence="2">Inositol-pentakisphosphate 2-kinase</fullName>
    </submittedName>
</protein>
<evidence type="ECO:0000313" key="2">
    <source>
        <dbReference type="WBParaSite" id="Minc3s01406g23555"/>
    </source>
</evidence>
<dbReference type="AlphaFoldDB" id="A0A914MFL2"/>
<dbReference type="WBParaSite" id="Minc3s01406g23555">
    <property type="protein sequence ID" value="Minc3s01406g23555"/>
    <property type="gene ID" value="Minc3s01406g23555"/>
</dbReference>
<keyword evidence="1" id="KW-1185">Reference proteome</keyword>
<organism evidence="1 2">
    <name type="scientific">Meloidogyne incognita</name>
    <name type="common">Southern root-knot nematode worm</name>
    <name type="synonym">Oxyuris incognita</name>
    <dbReference type="NCBI Taxonomy" id="6306"/>
    <lineage>
        <taxon>Eukaryota</taxon>
        <taxon>Metazoa</taxon>
        <taxon>Ecdysozoa</taxon>
        <taxon>Nematoda</taxon>
        <taxon>Chromadorea</taxon>
        <taxon>Rhabditida</taxon>
        <taxon>Tylenchina</taxon>
        <taxon>Tylenchomorpha</taxon>
        <taxon>Tylenchoidea</taxon>
        <taxon>Meloidogynidae</taxon>
        <taxon>Meloidogyninae</taxon>
        <taxon>Meloidogyne</taxon>
        <taxon>Meloidogyne incognita group</taxon>
    </lineage>
</organism>
<accession>A0A914MFL2</accession>
<proteinExistence type="predicted"/>
<reference evidence="2" key="1">
    <citation type="submission" date="2022-11" db="UniProtKB">
        <authorList>
            <consortium name="WormBaseParasite"/>
        </authorList>
    </citation>
    <scope>IDENTIFICATION</scope>
</reference>
<dbReference type="Proteomes" id="UP000887563">
    <property type="component" value="Unplaced"/>
</dbReference>
<name>A0A914MFL2_MELIC</name>
<evidence type="ECO:0000313" key="1">
    <source>
        <dbReference type="Proteomes" id="UP000887563"/>
    </source>
</evidence>
<sequence>MLEIVDLHEYRAFCFRGEGRCNIVISAKGRTDNLRIVWRLAKKRRSNLINFKPKFVFLNIF</sequence>